<evidence type="ECO:0000256" key="3">
    <source>
        <dbReference type="ARBA" id="ARBA00022692"/>
    </source>
</evidence>
<feature type="transmembrane region" description="Helical" evidence="6">
    <location>
        <begin position="313"/>
        <end position="330"/>
    </location>
</feature>
<feature type="transmembrane region" description="Helical" evidence="6">
    <location>
        <begin position="137"/>
        <end position="157"/>
    </location>
</feature>
<evidence type="ECO:0000256" key="6">
    <source>
        <dbReference type="SAM" id="Phobius"/>
    </source>
</evidence>
<dbReference type="Pfam" id="PF07690">
    <property type="entry name" value="MFS_1"/>
    <property type="match status" value="1"/>
</dbReference>
<feature type="transmembrane region" description="Helical" evidence="6">
    <location>
        <begin position="434"/>
        <end position="456"/>
    </location>
</feature>
<evidence type="ECO:0000256" key="1">
    <source>
        <dbReference type="ARBA" id="ARBA00004141"/>
    </source>
</evidence>
<dbReference type="EMBL" id="DS995903">
    <property type="protein sequence ID" value="EEA21614.1"/>
    <property type="molecule type" value="Genomic_DNA"/>
</dbReference>
<gene>
    <name evidence="7" type="ORF">PMAA_054150</name>
</gene>
<evidence type="ECO:0000313" key="8">
    <source>
        <dbReference type="Proteomes" id="UP000001294"/>
    </source>
</evidence>
<feature type="transmembrane region" description="Helical" evidence="6">
    <location>
        <begin position="490"/>
        <end position="512"/>
    </location>
</feature>
<feature type="transmembrane region" description="Helical" evidence="6">
    <location>
        <begin position="254"/>
        <end position="274"/>
    </location>
</feature>
<keyword evidence="4 6" id="KW-1133">Transmembrane helix</keyword>
<feature type="transmembrane region" description="Helical" evidence="6">
    <location>
        <begin position="177"/>
        <end position="194"/>
    </location>
</feature>
<dbReference type="InterPro" id="IPR011701">
    <property type="entry name" value="MFS"/>
</dbReference>
<keyword evidence="2" id="KW-0813">Transport</keyword>
<proteinExistence type="predicted"/>
<dbReference type="HOGENOM" id="CLU_018303_1_1_1"/>
<name>B6QKI7_TALMQ</name>
<feature type="transmembrane region" description="Helical" evidence="6">
    <location>
        <begin position="366"/>
        <end position="388"/>
    </location>
</feature>
<keyword evidence="3 6" id="KW-0812">Transmembrane</keyword>
<dbReference type="GO" id="GO:0005886">
    <property type="term" value="C:plasma membrane"/>
    <property type="evidence" value="ECO:0007669"/>
    <property type="project" value="TreeGrafter"/>
</dbReference>
<feature type="transmembrane region" description="Helical" evidence="6">
    <location>
        <begin position="409"/>
        <end position="428"/>
    </location>
</feature>
<dbReference type="AlphaFoldDB" id="B6QKI7"/>
<feature type="transmembrane region" description="Helical" evidence="6">
    <location>
        <begin position="67"/>
        <end position="85"/>
    </location>
</feature>
<accession>B6QKI7</accession>
<comment type="subcellular location">
    <subcellularLocation>
        <location evidence="1">Membrane</location>
        <topology evidence="1">Multi-pass membrane protein</topology>
    </subcellularLocation>
</comment>
<evidence type="ECO:0000256" key="5">
    <source>
        <dbReference type="ARBA" id="ARBA00023136"/>
    </source>
</evidence>
<evidence type="ECO:0000256" key="2">
    <source>
        <dbReference type="ARBA" id="ARBA00022448"/>
    </source>
</evidence>
<dbReference type="PhylomeDB" id="B6QKI7"/>
<protein>
    <submittedName>
        <fullName evidence="7">Sucrose transport protein, putative</fullName>
    </submittedName>
</protein>
<dbReference type="OrthoDB" id="4524810at2759"/>
<keyword evidence="8" id="KW-1185">Reference proteome</keyword>
<sequence>MWACPSNMAYPYMASSRAFRFPHSTTLPKIVEEHRLDGFSNFHDSDSSSTTTLATDNLQVLKLPTRLIIALTCGFAGLQLVWSSIFSHGTAYLYSLGSSKSQSSLIWAIGPICGTVVQPIVGAIADNSRIRWGRRRPFILGGAIGTAISLIALAWVSNIMHALAATVNIHSDEGVKTMTQIGIIVCITFLNLSIQPLQSGLRALIVDICPSEQQSVASAWAGCFSGFSNILGYILGSLPLGIVSHDNEVWRFRFLALVSVAALGTTVLLAVYFIREEDPREFVYAPEEGMLLVRVLRTVKNSWSSMPAQSQRVCLVQFFAWMGWFGFLFYSTSYVGRLYMTESQRRGVEHFYQRDVGIRRGTFANLLSAVTALATMVIAPYVASTNSVGRLSEKPILQSRSRWWRQTHIIWAMSHLLYAFCAFCTFFISSTNTAVLVIAVAGISWGVTQWAPFALLGEEIAISQAGQDPGPAERGGVQWMSSQSGAKMGIHNAAISIPQILAAVASSFVFVIFEGDRSDGDSGIVWVLRISGLAALVAAYFAWQLR</sequence>
<dbReference type="Gene3D" id="1.20.1250.20">
    <property type="entry name" value="MFS general substrate transporter like domains"/>
    <property type="match status" value="2"/>
</dbReference>
<reference evidence="8" key="1">
    <citation type="journal article" date="2015" name="Genome Announc.">
        <title>Genome sequence of the AIDS-associated pathogen Penicillium marneffei (ATCC18224) and its near taxonomic relative Talaromyces stipitatus (ATCC10500).</title>
        <authorList>
            <person name="Nierman W.C."/>
            <person name="Fedorova-Abrams N.D."/>
            <person name="Andrianopoulos A."/>
        </authorList>
    </citation>
    <scope>NUCLEOTIDE SEQUENCE [LARGE SCALE GENOMIC DNA]</scope>
    <source>
        <strain evidence="8">ATCC 18224 / CBS 334.59 / QM 7333</strain>
    </source>
</reference>
<dbReference type="PANTHER" id="PTHR19432">
    <property type="entry name" value="SUGAR TRANSPORTER"/>
    <property type="match status" value="1"/>
</dbReference>
<dbReference type="InterPro" id="IPR036259">
    <property type="entry name" value="MFS_trans_sf"/>
</dbReference>
<evidence type="ECO:0000313" key="7">
    <source>
        <dbReference type="EMBL" id="EEA21614.1"/>
    </source>
</evidence>
<dbReference type="PANTHER" id="PTHR19432:SF35">
    <property type="entry name" value="SOLUTE CARRIER FAMILY 45 MEMBER 3 ISOFORM X1"/>
    <property type="match status" value="1"/>
</dbReference>
<organism evidence="7 8">
    <name type="scientific">Talaromyces marneffei (strain ATCC 18224 / CBS 334.59 / QM 7333)</name>
    <name type="common">Penicillium marneffei</name>
    <dbReference type="NCBI Taxonomy" id="441960"/>
    <lineage>
        <taxon>Eukaryota</taxon>
        <taxon>Fungi</taxon>
        <taxon>Dikarya</taxon>
        <taxon>Ascomycota</taxon>
        <taxon>Pezizomycotina</taxon>
        <taxon>Eurotiomycetes</taxon>
        <taxon>Eurotiomycetidae</taxon>
        <taxon>Eurotiales</taxon>
        <taxon>Trichocomaceae</taxon>
        <taxon>Talaromyces</taxon>
        <taxon>Talaromyces sect. Talaromyces</taxon>
    </lineage>
</organism>
<dbReference type="SUPFAM" id="SSF103473">
    <property type="entry name" value="MFS general substrate transporter"/>
    <property type="match status" value="1"/>
</dbReference>
<dbReference type="VEuPathDB" id="FungiDB:PMAA_054150"/>
<dbReference type="Proteomes" id="UP000001294">
    <property type="component" value="Unassembled WGS sequence"/>
</dbReference>
<feature type="transmembrane region" description="Helical" evidence="6">
    <location>
        <begin position="105"/>
        <end position="125"/>
    </location>
</feature>
<dbReference type="GO" id="GO:0008506">
    <property type="term" value="F:sucrose:proton symporter activity"/>
    <property type="evidence" value="ECO:0007669"/>
    <property type="project" value="TreeGrafter"/>
</dbReference>
<feature type="transmembrane region" description="Helical" evidence="6">
    <location>
        <begin position="524"/>
        <end position="543"/>
    </location>
</feature>
<evidence type="ECO:0000256" key="4">
    <source>
        <dbReference type="ARBA" id="ARBA00022989"/>
    </source>
</evidence>
<keyword evidence="5 6" id="KW-0472">Membrane</keyword>